<dbReference type="GO" id="GO:1990904">
    <property type="term" value="C:ribonucleoprotein complex"/>
    <property type="evidence" value="ECO:0007669"/>
    <property type="project" value="UniProtKB-KW"/>
</dbReference>
<sequence>MQEVKRKKEESFESLLRRFNRRLQQSGKIIEVKQNKFFEKEPNKNKKKASALVRNKIRAKKEYLRKTGKLPDEFDEKGRRIKIKIKV</sequence>
<proteinExistence type="inferred from homology"/>
<dbReference type="Pfam" id="PF01165">
    <property type="entry name" value="Ribosomal_S21"/>
    <property type="match status" value="1"/>
</dbReference>
<dbReference type="STRING" id="1797985.A2Y83_02175"/>
<name>A0A1F5S411_9BACT</name>
<dbReference type="GO" id="GO:0005840">
    <property type="term" value="C:ribosome"/>
    <property type="evidence" value="ECO:0007669"/>
    <property type="project" value="UniProtKB-KW"/>
</dbReference>
<protein>
    <recommendedName>
        <fullName evidence="4">Small ribosomal subunit protein bS21</fullName>
    </recommendedName>
</protein>
<dbReference type="EMBL" id="MFFS01000063">
    <property type="protein sequence ID" value="OGF21376.1"/>
    <property type="molecule type" value="Genomic_DNA"/>
</dbReference>
<evidence type="ECO:0000313" key="6">
    <source>
        <dbReference type="Proteomes" id="UP000178323"/>
    </source>
</evidence>
<comment type="caution">
    <text evidence="5">The sequence shown here is derived from an EMBL/GenBank/DDBJ whole genome shotgun (WGS) entry which is preliminary data.</text>
</comment>
<organism evidence="5 6">
    <name type="scientific">Candidatus Falkowbacteria bacterium RBG_13_39_14</name>
    <dbReference type="NCBI Taxonomy" id="1797985"/>
    <lineage>
        <taxon>Bacteria</taxon>
        <taxon>Candidatus Falkowiibacteriota</taxon>
    </lineage>
</organism>
<evidence type="ECO:0000256" key="3">
    <source>
        <dbReference type="ARBA" id="ARBA00023274"/>
    </source>
</evidence>
<reference evidence="5 6" key="1">
    <citation type="journal article" date="2016" name="Nat. Commun.">
        <title>Thousands of microbial genomes shed light on interconnected biogeochemical processes in an aquifer system.</title>
        <authorList>
            <person name="Anantharaman K."/>
            <person name="Brown C.T."/>
            <person name="Hug L.A."/>
            <person name="Sharon I."/>
            <person name="Castelle C.J."/>
            <person name="Probst A.J."/>
            <person name="Thomas B.C."/>
            <person name="Singh A."/>
            <person name="Wilkins M.J."/>
            <person name="Karaoz U."/>
            <person name="Brodie E.L."/>
            <person name="Williams K.H."/>
            <person name="Hubbard S.S."/>
            <person name="Banfield J.F."/>
        </authorList>
    </citation>
    <scope>NUCLEOTIDE SEQUENCE [LARGE SCALE GENOMIC DNA]</scope>
</reference>
<evidence type="ECO:0000256" key="4">
    <source>
        <dbReference type="ARBA" id="ARBA00035135"/>
    </source>
</evidence>
<dbReference type="AlphaFoldDB" id="A0A1F5S411"/>
<dbReference type="GO" id="GO:0003735">
    <property type="term" value="F:structural constituent of ribosome"/>
    <property type="evidence" value="ECO:0007669"/>
    <property type="project" value="InterPro"/>
</dbReference>
<evidence type="ECO:0000313" key="5">
    <source>
        <dbReference type="EMBL" id="OGF21376.1"/>
    </source>
</evidence>
<gene>
    <name evidence="5" type="ORF">A2Y83_02175</name>
</gene>
<evidence type="ECO:0000256" key="1">
    <source>
        <dbReference type="ARBA" id="ARBA00006640"/>
    </source>
</evidence>
<dbReference type="InterPro" id="IPR001911">
    <property type="entry name" value="Ribosomal_bS21"/>
</dbReference>
<dbReference type="Gene3D" id="1.20.5.1150">
    <property type="entry name" value="Ribosomal protein S8"/>
    <property type="match status" value="1"/>
</dbReference>
<comment type="similarity">
    <text evidence="1">Belongs to the bacterial ribosomal protein bS21 family.</text>
</comment>
<keyword evidence="3" id="KW-0687">Ribonucleoprotein</keyword>
<dbReference type="Proteomes" id="UP000178323">
    <property type="component" value="Unassembled WGS sequence"/>
</dbReference>
<accession>A0A1F5S411</accession>
<evidence type="ECO:0000256" key="2">
    <source>
        <dbReference type="ARBA" id="ARBA00022980"/>
    </source>
</evidence>
<dbReference type="GO" id="GO:0006412">
    <property type="term" value="P:translation"/>
    <property type="evidence" value="ECO:0007669"/>
    <property type="project" value="InterPro"/>
</dbReference>
<dbReference type="InterPro" id="IPR038380">
    <property type="entry name" value="Ribosomal_bS21_sf"/>
</dbReference>
<keyword evidence="2" id="KW-0689">Ribosomal protein</keyword>